<dbReference type="GO" id="GO:0008168">
    <property type="term" value="F:methyltransferase activity"/>
    <property type="evidence" value="ECO:0007669"/>
    <property type="project" value="UniProtKB-KW"/>
</dbReference>
<organism evidence="2 3">
    <name type="scientific">Georgenia alba</name>
    <dbReference type="NCBI Taxonomy" id="2233858"/>
    <lineage>
        <taxon>Bacteria</taxon>
        <taxon>Bacillati</taxon>
        <taxon>Actinomycetota</taxon>
        <taxon>Actinomycetes</taxon>
        <taxon>Micrococcales</taxon>
        <taxon>Bogoriellaceae</taxon>
        <taxon>Georgenia</taxon>
    </lineage>
</organism>
<dbReference type="RefSeq" id="WP_382390844.1">
    <property type="nucleotide sequence ID" value="NZ_JBHTCQ010000001.1"/>
</dbReference>
<dbReference type="CDD" id="cd02440">
    <property type="entry name" value="AdoMet_MTases"/>
    <property type="match status" value="1"/>
</dbReference>
<dbReference type="PANTHER" id="PTHR45036:SF1">
    <property type="entry name" value="METHYLTRANSFERASE LIKE 7A"/>
    <property type="match status" value="1"/>
</dbReference>
<dbReference type="Gene3D" id="3.40.50.150">
    <property type="entry name" value="Vaccinia Virus protein VP39"/>
    <property type="match status" value="1"/>
</dbReference>
<keyword evidence="2" id="KW-0808">Transferase</keyword>
<dbReference type="PANTHER" id="PTHR45036">
    <property type="entry name" value="METHYLTRANSFERASE LIKE 7B"/>
    <property type="match status" value="1"/>
</dbReference>
<proteinExistence type="predicted"/>
<dbReference type="EC" id="2.1.1.-" evidence="2"/>
<accession>A0ABW2Q948</accession>
<sequence>MNDPTVHRPVFARMYPRLSRALDRAGGHELRHRLLEGLSGTVLEVGAGDGGNLPHYPPAVTAVVRALEPEPRLRRSLREAGARAAVAVDVVDGVAERLPIDDGAVDAVVCSLVLCSVRDQVAALTEARRVVRAGGQLRFFEHVRGTDPRTVRWQDLADRTVWPHIAGGCHTGRDTVGAIEAAGFTVTRMERFRFPDPGFPRLPHVLGTAVPS</sequence>
<gene>
    <name evidence="2" type="ORF">ACFQQL_02310</name>
</gene>
<dbReference type="InterPro" id="IPR013216">
    <property type="entry name" value="Methyltransf_11"/>
</dbReference>
<name>A0ABW2Q948_9MICO</name>
<dbReference type="Proteomes" id="UP001596455">
    <property type="component" value="Unassembled WGS sequence"/>
</dbReference>
<dbReference type="InterPro" id="IPR052356">
    <property type="entry name" value="Thiol_S-MT"/>
</dbReference>
<protein>
    <submittedName>
        <fullName evidence="2">Class I SAM-dependent methyltransferase</fullName>
        <ecNumber evidence="2">2.1.1.-</ecNumber>
    </submittedName>
</protein>
<keyword evidence="3" id="KW-1185">Reference proteome</keyword>
<reference evidence="3" key="1">
    <citation type="journal article" date="2019" name="Int. J. Syst. Evol. Microbiol.">
        <title>The Global Catalogue of Microorganisms (GCM) 10K type strain sequencing project: providing services to taxonomists for standard genome sequencing and annotation.</title>
        <authorList>
            <consortium name="The Broad Institute Genomics Platform"/>
            <consortium name="The Broad Institute Genome Sequencing Center for Infectious Disease"/>
            <person name="Wu L."/>
            <person name="Ma J."/>
        </authorList>
    </citation>
    <scope>NUCLEOTIDE SEQUENCE [LARGE SCALE GENOMIC DNA]</scope>
    <source>
        <strain evidence="3">JCM 1490</strain>
    </source>
</reference>
<evidence type="ECO:0000259" key="1">
    <source>
        <dbReference type="Pfam" id="PF08241"/>
    </source>
</evidence>
<evidence type="ECO:0000313" key="3">
    <source>
        <dbReference type="Proteomes" id="UP001596455"/>
    </source>
</evidence>
<dbReference type="EMBL" id="JBHTCQ010000001">
    <property type="protein sequence ID" value="MFC7403928.1"/>
    <property type="molecule type" value="Genomic_DNA"/>
</dbReference>
<dbReference type="Pfam" id="PF08241">
    <property type="entry name" value="Methyltransf_11"/>
    <property type="match status" value="1"/>
</dbReference>
<dbReference type="GO" id="GO:0032259">
    <property type="term" value="P:methylation"/>
    <property type="evidence" value="ECO:0007669"/>
    <property type="project" value="UniProtKB-KW"/>
</dbReference>
<comment type="caution">
    <text evidence="2">The sequence shown here is derived from an EMBL/GenBank/DDBJ whole genome shotgun (WGS) entry which is preliminary data.</text>
</comment>
<evidence type="ECO:0000313" key="2">
    <source>
        <dbReference type="EMBL" id="MFC7403928.1"/>
    </source>
</evidence>
<dbReference type="InterPro" id="IPR029063">
    <property type="entry name" value="SAM-dependent_MTases_sf"/>
</dbReference>
<feature type="domain" description="Methyltransferase type 11" evidence="1">
    <location>
        <begin position="43"/>
        <end position="138"/>
    </location>
</feature>
<keyword evidence="2" id="KW-0489">Methyltransferase</keyword>
<dbReference type="SUPFAM" id="SSF53335">
    <property type="entry name" value="S-adenosyl-L-methionine-dependent methyltransferases"/>
    <property type="match status" value="1"/>
</dbReference>